<organism evidence="2 3">
    <name type="scientific">Suillus discolor</name>
    <dbReference type="NCBI Taxonomy" id="1912936"/>
    <lineage>
        <taxon>Eukaryota</taxon>
        <taxon>Fungi</taxon>
        <taxon>Dikarya</taxon>
        <taxon>Basidiomycota</taxon>
        <taxon>Agaricomycotina</taxon>
        <taxon>Agaricomycetes</taxon>
        <taxon>Agaricomycetidae</taxon>
        <taxon>Boletales</taxon>
        <taxon>Suillineae</taxon>
        <taxon>Suillaceae</taxon>
        <taxon>Suillus</taxon>
    </lineage>
</organism>
<dbReference type="GeneID" id="64695843"/>
<feature type="region of interest" description="Disordered" evidence="1">
    <location>
        <begin position="1"/>
        <end position="116"/>
    </location>
</feature>
<sequence length="452" mass="51258">MKEGLSTKYQEVRDGKKQKSEMERSYGQHEVSKVARIDKDQKGKRKTCKELLPPLDTSEDDGSSSDAREQAKHCAKCLAKLDISPSEEESDEDKYQDEETKEEEAEEEYKEVPVPSLKAKLSKKRAFSKTLSSKSTAMKTSLTTTVLQAAIHMTTKSLEKSAESSALPKSSTAMETDSPAPQVDLFDDVGEDLALCQEGIDDAQKLGCKTLEAAKAIGDKYGKSAHTILIEAGDWKKRQHDHYYAIQDDDPLWDDIQAHYEFYLGGANNNQSCASIVISTRDTLAKCIGLLLQQSRAKNYQLALPQFVMVLEKLEQFGYKTKSVQWWKLLDVAYQNKFQFKLWPDEVHLVGPDFNYQTLSTQHLKLLVMSYINDDDLARPGCHQVGLQLQMMQHHKQPHVEDYADEQFESEADSLILTDSHIRKKSKVIYYHDAAVHIELPSQHFIPAHLRP</sequence>
<dbReference type="Proteomes" id="UP000823399">
    <property type="component" value="Unassembled WGS sequence"/>
</dbReference>
<feature type="compositionally biased region" description="Polar residues" evidence="1">
    <location>
        <begin position="163"/>
        <end position="175"/>
    </location>
</feature>
<dbReference type="EMBL" id="JABBWM010000022">
    <property type="protein sequence ID" value="KAG2109828.1"/>
    <property type="molecule type" value="Genomic_DNA"/>
</dbReference>
<evidence type="ECO:0000313" key="2">
    <source>
        <dbReference type="EMBL" id="KAG2109828.1"/>
    </source>
</evidence>
<evidence type="ECO:0000256" key="1">
    <source>
        <dbReference type="SAM" id="MobiDB-lite"/>
    </source>
</evidence>
<accession>A0A9P7JUZ1</accession>
<reference evidence="2" key="1">
    <citation type="journal article" date="2020" name="New Phytol.">
        <title>Comparative genomics reveals dynamic genome evolution in host specialist ectomycorrhizal fungi.</title>
        <authorList>
            <person name="Lofgren L.A."/>
            <person name="Nguyen N.H."/>
            <person name="Vilgalys R."/>
            <person name="Ruytinx J."/>
            <person name="Liao H.L."/>
            <person name="Branco S."/>
            <person name="Kuo A."/>
            <person name="LaButti K."/>
            <person name="Lipzen A."/>
            <person name="Andreopoulos W."/>
            <person name="Pangilinan J."/>
            <person name="Riley R."/>
            <person name="Hundley H."/>
            <person name="Na H."/>
            <person name="Barry K."/>
            <person name="Grigoriev I.V."/>
            <person name="Stajich J.E."/>
            <person name="Kennedy P.G."/>
        </authorList>
    </citation>
    <scope>NUCLEOTIDE SEQUENCE</scope>
    <source>
        <strain evidence="2">FC423</strain>
    </source>
</reference>
<protein>
    <submittedName>
        <fullName evidence="2">Uncharacterized protein</fullName>
    </submittedName>
</protein>
<feature type="compositionally biased region" description="Basic and acidic residues" evidence="1">
    <location>
        <begin position="1"/>
        <end position="41"/>
    </location>
</feature>
<evidence type="ECO:0000313" key="3">
    <source>
        <dbReference type="Proteomes" id="UP000823399"/>
    </source>
</evidence>
<dbReference type="RefSeq" id="XP_041293696.1">
    <property type="nucleotide sequence ID" value="XM_041433584.1"/>
</dbReference>
<name>A0A9P7JUZ1_9AGAM</name>
<keyword evidence="3" id="KW-1185">Reference proteome</keyword>
<proteinExistence type="predicted"/>
<comment type="caution">
    <text evidence="2">The sequence shown here is derived from an EMBL/GenBank/DDBJ whole genome shotgun (WGS) entry which is preliminary data.</text>
</comment>
<feature type="compositionally biased region" description="Acidic residues" evidence="1">
    <location>
        <begin position="85"/>
        <end position="109"/>
    </location>
</feature>
<gene>
    <name evidence="2" type="ORF">F5147DRAFT_652022</name>
</gene>
<dbReference type="AlphaFoldDB" id="A0A9P7JUZ1"/>
<feature type="region of interest" description="Disordered" evidence="1">
    <location>
        <begin position="159"/>
        <end position="180"/>
    </location>
</feature>